<dbReference type="Gene3D" id="3.40.718.10">
    <property type="entry name" value="Isopropylmalate Dehydrogenase"/>
    <property type="match status" value="1"/>
</dbReference>
<evidence type="ECO:0000256" key="1">
    <source>
        <dbReference type="ARBA" id="ARBA00001232"/>
    </source>
</evidence>
<dbReference type="Pfam" id="PF02504">
    <property type="entry name" value="FA_synthesis"/>
    <property type="match status" value="1"/>
</dbReference>
<organism evidence="11">
    <name type="scientific">Mesoaciditoga lauensis</name>
    <dbReference type="NCBI Taxonomy" id="1495039"/>
    <lineage>
        <taxon>Bacteria</taxon>
        <taxon>Thermotogati</taxon>
        <taxon>Thermotogota</taxon>
        <taxon>Thermotogae</taxon>
        <taxon>Mesoaciditogales</taxon>
        <taxon>Mesoaciditogaceae</taxon>
        <taxon>Mesoaciditoga</taxon>
    </lineage>
</organism>
<gene>
    <name evidence="10 11" type="primary">plsX</name>
    <name evidence="11" type="ORF">ENX73_00165</name>
</gene>
<comment type="pathway">
    <text evidence="10">Lipid metabolism; phospholipid metabolism.</text>
</comment>
<evidence type="ECO:0000256" key="5">
    <source>
        <dbReference type="ARBA" id="ARBA00023098"/>
    </source>
</evidence>
<name>A0A7V3RDF1_9BACT</name>
<keyword evidence="3 10" id="KW-0444">Lipid biosynthesis</keyword>
<proteinExistence type="inferred from homology"/>
<comment type="function">
    <text evidence="10">Catalyzes the reversible formation of acyl-phosphate (acyl-PO(4)) from acyl-[acyl-carrier-protein] (acyl-ACP). This enzyme utilizes acyl-ACP as fatty acyl donor, but not acyl-CoA.</text>
</comment>
<evidence type="ECO:0000256" key="7">
    <source>
        <dbReference type="ARBA" id="ARBA00023264"/>
    </source>
</evidence>
<dbReference type="GO" id="GO:0006633">
    <property type="term" value="P:fatty acid biosynthetic process"/>
    <property type="evidence" value="ECO:0007669"/>
    <property type="project" value="UniProtKB-UniRule"/>
</dbReference>
<accession>A0A7V3RDF1</accession>
<dbReference type="NCBIfam" id="TIGR00182">
    <property type="entry name" value="plsX"/>
    <property type="match status" value="1"/>
</dbReference>
<dbReference type="GO" id="GO:0005737">
    <property type="term" value="C:cytoplasm"/>
    <property type="evidence" value="ECO:0007669"/>
    <property type="project" value="UniProtKB-SubCell"/>
</dbReference>
<comment type="subcellular location">
    <subcellularLocation>
        <location evidence="10">Cytoplasm</location>
    </subcellularLocation>
    <text evidence="10">Associated with the membrane possibly through PlsY.</text>
</comment>
<comment type="catalytic activity">
    <reaction evidence="1 10">
        <text>a fatty acyl-[ACP] + phosphate = an acyl phosphate + holo-[ACP]</text>
        <dbReference type="Rhea" id="RHEA:42292"/>
        <dbReference type="Rhea" id="RHEA-COMP:9685"/>
        <dbReference type="Rhea" id="RHEA-COMP:14125"/>
        <dbReference type="ChEBI" id="CHEBI:43474"/>
        <dbReference type="ChEBI" id="CHEBI:59918"/>
        <dbReference type="ChEBI" id="CHEBI:64479"/>
        <dbReference type="ChEBI" id="CHEBI:138651"/>
        <dbReference type="EC" id="2.3.1.274"/>
    </reaction>
</comment>
<dbReference type="PIRSF" id="PIRSF002465">
    <property type="entry name" value="Phsphlp_syn_PlsX"/>
    <property type="match status" value="1"/>
</dbReference>
<keyword evidence="7 10" id="KW-1208">Phospholipid metabolism</keyword>
<reference evidence="11" key="1">
    <citation type="journal article" date="2020" name="mSystems">
        <title>Genome- and Community-Level Interaction Insights into Carbon Utilization and Element Cycling Functions of Hydrothermarchaeota in Hydrothermal Sediment.</title>
        <authorList>
            <person name="Zhou Z."/>
            <person name="Liu Y."/>
            <person name="Xu W."/>
            <person name="Pan J."/>
            <person name="Luo Z.H."/>
            <person name="Li M."/>
        </authorList>
    </citation>
    <scope>NUCLEOTIDE SEQUENCE [LARGE SCALE GENOMIC DNA]</scope>
    <source>
        <strain evidence="11">SpSt-966</strain>
    </source>
</reference>
<evidence type="ECO:0000256" key="8">
    <source>
        <dbReference type="ARBA" id="ARBA00024069"/>
    </source>
</evidence>
<keyword evidence="11" id="KW-0012">Acyltransferase</keyword>
<evidence type="ECO:0000313" key="11">
    <source>
        <dbReference type="EMBL" id="HGE74526.1"/>
    </source>
</evidence>
<dbReference type="SUPFAM" id="SSF53659">
    <property type="entry name" value="Isocitrate/Isopropylmalate dehydrogenase-like"/>
    <property type="match status" value="1"/>
</dbReference>
<keyword evidence="2 10" id="KW-0963">Cytoplasm</keyword>
<dbReference type="InterPro" id="IPR012281">
    <property type="entry name" value="Phospholipid_synth_PlsX-like"/>
</dbReference>
<protein>
    <recommendedName>
        <fullName evidence="8 10">Phosphate acyltransferase</fullName>
        <ecNumber evidence="8 10">2.3.1.274</ecNumber>
    </recommendedName>
    <alternativeName>
        <fullName evidence="10">Acyl-ACP phosphotransacylase</fullName>
    </alternativeName>
    <alternativeName>
        <fullName evidence="10">Acyl-[acyl-carrier-protein]--phosphate acyltransferase</fullName>
    </alternativeName>
    <alternativeName>
        <fullName evidence="10">Phosphate-acyl-ACP acyltransferase</fullName>
    </alternativeName>
</protein>
<evidence type="ECO:0000256" key="6">
    <source>
        <dbReference type="ARBA" id="ARBA00023209"/>
    </source>
</evidence>
<dbReference type="HAMAP" id="MF_00019">
    <property type="entry name" value="PlsX"/>
    <property type="match status" value="1"/>
</dbReference>
<dbReference type="GO" id="GO:0043811">
    <property type="term" value="F:phosphate:acyl-[acyl carrier protein] acyltransferase activity"/>
    <property type="evidence" value="ECO:0007669"/>
    <property type="project" value="UniProtKB-UniRule"/>
</dbReference>
<keyword evidence="6 10" id="KW-0594">Phospholipid biosynthesis</keyword>
<dbReference type="PANTHER" id="PTHR30100:SF1">
    <property type="entry name" value="PHOSPHATE ACYLTRANSFERASE"/>
    <property type="match status" value="1"/>
</dbReference>
<evidence type="ECO:0000256" key="4">
    <source>
        <dbReference type="ARBA" id="ARBA00022679"/>
    </source>
</evidence>
<evidence type="ECO:0000256" key="2">
    <source>
        <dbReference type="ARBA" id="ARBA00022490"/>
    </source>
</evidence>
<dbReference type="InterPro" id="IPR003664">
    <property type="entry name" value="FA_synthesis"/>
</dbReference>
<dbReference type="EMBL" id="DTPE01000007">
    <property type="protein sequence ID" value="HGE74526.1"/>
    <property type="molecule type" value="Genomic_DNA"/>
</dbReference>
<comment type="subunit">
    <text evidence="9 10">Homodimer. Probably interacts with PlsY.</text>
</comment>
<sequence length="325" mass="34885">MAHIALDAFGGDHAPYEEVKGALLFVEKTQHRITLVGDEKKIRPLIPTNINRIEIVNAPEHFGMSDKPTEILKMPLSSMNVAASLVKNGKADGFLSAGNTGALLVLGTFMLGRINGIERPAIATVMPSKIGGTVLLDAGANLYLKPQHYVQLGSMGLAYAEKILKRHNPKVGILNVGAEAEKGNDLVKEAYDLMKEKFGDRFYGNAEGRDVFYGEVEVVVADGFNGNVVLKSAEGLGLFISEMLKDSIKKSNLFQKIGALMMKGTFQNFKESLDYRKYGGAFLLGVKGVAVKAHGSSDSKAIFNALQVAADGVEGKIVQAIEGSV</sequence>
<dbReference type="GO" id="GO:0008654">
    <property type="term" value="P:phospholipid biosynthetic process"/>
    <property type="evidence" value="ECO:0007669"/>
    <property type="project" value="UniProtKB-KW"/>
</dbReference>
<keyword evidence="4 10" id="KW-0808">Transferase</keyword>
<dbReference type="AlphaFoldDB" id="A0A7V3RDF1"/>
<dbReference type="PANTHER" id="PTHR30100">
    <property type="entry name" value="FATTY ACID/PHOSPHOLIPID SYNTHESIS PROTEIN PLSX"/>
    <property type="match status" value="1"/>
</dbReference>
<comment type="similarity">
    <text evidence="10">Belongs to the PlsX family.</text>
</comment>
<evidence type="ECO:0000256" key="10">
    <source>
        <dbReference type="HAMAP-Rule" id="MF_00019"/>
    </source>
</evidence>
<evidence type="ECO:0000256" key="3">
    <source>
        <dbReference type="ARBA" id="ARBA00022516"/>
    </source>
</evidence>
<comment type="caution">
    <text evidence="11">The sequence shown here is derived from an EMBL/GenBank/DDBJ whole genome shotgun (WGS) entry which is preliminary data.</text>
</comment>
<dbReference type="UniPathway" id="UPA00085"/>
<evidence type="ECO:0000256" key="9">
    <source>
        <dbReference type="ARBA" id="ARBA00046608"/>
    </source>
</evidence>
<dbReference type="EC" id="2.3.1.274" evidence="8 10"/>
<keyword evidence="5 10" id="KW-0443">Lipid metabolism</keyword>